<dbReference type="AlphaFoldDB" id="A0A654M131"/>
<sequence length="213" mass="24372">MHIKLVIFAILLPSSLLLLLMGTTNFQQGYVEAQTNSTQVFTSPNHTFSLNYPLDWEIAPRNSTFPYYGETTALVLRPIMNETVTPLNEIFFSISVSDVKRLLEDNKSLPAEFLDKLVADKISSFEDPSSIYGNLNVKLLGNNYTRLGDHPAKELTFLTQNLGTFEVDTYTIYNDQLYHVNFMGPQSKVSQLYEEFQQIKDSFRFLPKDFVSE</sequence>
<evidence type="ECO:0000313" key="3">
    <source>
        <dbReference type="Proteomes" id="UP000058925"/>
    </source>
</evidence>
<dbReference type="GO" id="GO:0015979">
    <property type="term" value="P:photosynthesis"/>
    <property type="evidence" value="ECO:0007669"/>
    <property type="project" value="InterPro"/>
</dbReference>
<dbReference type="EMBL" id="CP012850">
    <property type="protein sequence ID" value="ALI36303.1"/>
    <property type="molecule type" value="Genomic_DNA"/>
</dbReference>
<dbReference type="RefSeq" id="WP_196815599.1">
    <property type="nucleotide sequence ID" value="NZ_CP012850.1"/>
</dbReference>
<organism evidence="2 3">
    <name type="scientific">Candidatus Nitrosocosmicus oleophilus</name>
    <dbReference type="NCBI Taxonomy" id="1353260"/>
    <lineage>
        <taxon>Archaea</taxon>
        <taxon>Nitrososphaerota</taxon>
        <taxon>Nitrososphaeria</taxon>
        <taxon>Nitrososphaerales</taxon>
        <taxon>Nitrososphaeraceae</taxon>
        <taxon>Candidatus Nitrosocosmicus</taxon>
    </lineage>
</organism>
<dbReference type="KEGG" id="taa:NMY3_02102"/>
<dbReference type="GO" id="GO:0019898">
    <property type="term" value="C:extrinsic component of membrane"/>
    <property type="evidence" value="ECO:0007669"/>
    <property type="project" value="InterPro"/>
</dbReference>
<dbReference type="OrthoDB" id="10995at2157"/>
<dbReference type="GeneID" id="60422071"/>
<dbReference type="GO" id="GO:0005509">
    <property type="term" value="F:calcium ion binding"/>
    <property type="evidence" value="ECO:0007669"/>
    <property type="project" value="InterPro"/>
</dbReference>
<dbReference type="Proteomes" id="UP000058925">
    <property type="component" value="Chromosome"/>
</dbReference>
<evidence type="ECO:0000259" key="1">
    <source>
        <dbReference type="Pfam" id="PF01789"/>
    </source>
</evidence>
<gene>
    <name evidence="2" type="ORF">NMY3_02102</name>
</gene>
<dbReference type="InterPro" id="IPR002683">
    <property type="entry name" value="PsbP_C"/>
</dbReference>
<dbReference type="GO" id="GO:0009523">
    <property type="term" value="C:photosystem II"/>
    <property type="evidence" value="ECO:0007669"/>
    <property type="project" value="InterPro"/>
</dbReference>
<evidence type="ECO:0000313" key="2">
    <source>
        <dbReference type="EMBL" id="ALI36303.1"/>
    </source>
</evidence>
<dbReference type="Pfam" id="PF01789">
    <property type="entry name" value="PsbP"/>
    <property type="match status" value="1"/>
</dbReference>
<proteinExistence type="predicted"/>
<accession>A0A654M131</accession>
<feature type="domain" description="PsbP C-terminal" evidence="1">
    <location>
        <begin position="38"/>
        <end position="205"/>
    </location>
</feature>
<keyword evidence="3" id="KW-1185">Reference proteome</keyword>
<name>A0A654M131_9ARCH</name>
<protein>
    <recommendedName>
        <fullName evidence="1">PsbP C-terminal domain-containing protein</fullName>
    </recommendedName>
</protein>
<dbReference type="Gene3D" id="3.40.1000.10">
    <property type="entry name" value="Mog1/PsbP, alpha/beta/alpha sandwich"/>
    <property type="match status" value="1"/>
</dbReference>
<reference evidence="3" key="1">
    <citation type="submission" date="2015-10" db="EMBL/GenBank/DDBJ databases">
        <title>Niche specialization of a soil ammonia-oxidizing archaeon, Candidatus Nitrosocosmicus oleophilus.</title>
        <authorList>
            <person name="Jung M.-Y."/>
            <person name="Rhee S.-K."/>
        </authorList>
    </citation>
    <scope>NUCLEOTIDE SEQUENCE [LARGE SCALE GENOMIC DNA]</scope>
    <source>
        <strain evidence="3">MY3</strain>
    </source>
</reference>